<gene>
    <name evidence="1" type="ORF">NCTC5047_05148</name>
</gene>
<protein>
    <submittedName>
        <fullName evidence="1">Uncharacterized protein</fullName>
    </submittedName>
</protein>
<dbReference type="AlphaFoldDB" id="A0A377XLH9"/>
<dbReference type="EMBL" id="UGLH01000006">
    <property type="protein sequence ID" value="STT84117.1"/>
    <property type="molecule type" value="Genomic_DNA"/>
</dbReference>
<organism evidence="1 2">
    <name type="scientific">Klebsiella pneumoniae</name>
    <dbReference type="NCBI Taxonomy" id="573"/>
    <lineage>
        <taxon>Bacteria</taxon>
        <taxon>Pseudomonadati</taxon>
        <taxon>Pseudomonadota</taxon>
        <taxon>Gammaproteobacteria</taxon>
        <taxon>Enterobacterales</taxon>
        <taxon>Enterobacteriaceae</taxon>
        <taxon>Klebsiella/Raoultella group</taxon>
        <taxon>Klebsiella</taxon>
        <taxon>Klebsiella pneumoniae complex</taxon>
    </lineage>
</organism>
<sequence>MRVLTESQRHGAVHRTAEGAINLGQLQAADRGVQSGLPPLRAPAMICRQRPSLNRPSVRLKVTSPRP</sequence>
<reference evidence="1 2" key="1">
    <citation type="submission" date="2018-06" db="EMBL/GenBank/DDBJ databases">
        <authorList>
            <consortium name="Pathogen Informatics"/>
            <person name="Doyle S."/>
        </authorList>
    </citation>
    <scope>NUCLEOTIDE SEQUENCE [LARGE SCALE GENOMIC DNA]</scope>
    <source>
        <strain evidence="1 2">NCTC5047</strain>
    </source>
</reference>
<name>A0A377XLH9_KLEPN</name>
<accession>A0A377XLH9</accession>
<evidence type="ECO:0000313" key="2">
    <source>
        <dbReference type="Proteomes" id="UP000254340"/>
    </source>
</evidence>
<dbReference type="Proteomes" id="UP000254340">
    <property type="component" value="Unassembled WGS sequence"/>
</dbReference>
<proteinExistence type="predicted"/>
<evidence type="ECO:0000313" key="1">
    <source>
        <dbReference type="EMBL" id="STT84117.1"/>
    </source>
</evidence>